<keyword evidence="3" id="KW-1185">Reference proteome</keyword>
<reference evidence="2 3" key="1">
    <citation type="submission" date="2016-07" db="EMBL/GenBank/DDBJ databases">
        <title>Draft genome sequence of Prauserella sp. YIM 121212, isolated from alkaline soil.</title>
        <authorList>
            <person name="Ruckert C."/>
            <person name="Albersmeier A."/>
            <person name="Jiang C.-L."/>
            <person name="Jiang Y."/>
            <person name="Kalinowski J."/>
            <person name="Schneider O."/>
            <person name="Winkler A."/>
            <person name="Zotchev S.B."/>
        </authorList>
    </citation>
    <scope>NUCLEOTIDE SEQUENCE [LARGE SCALE GENOMIC DNA]</scope>
    <source>
        <strain evidence="2 3">YIM 121212</strain>
    </source>
</reference>
<dbReference type="Gene3D" id="3.40.50.720">
    <property type="entry name" value="NAD(P)-binding Rossmann-like Domain"/>
    <property type="match status" value="1"/>
</dbReference>
<dbReference type="SUPFAM" id="SSF47240">
    <property type="entry name" value="Ferritin-like"/>
    <property type="match status" value="1"/>
</dbReference>
<dbReference type="PANTHER" id="PTHR30388:SF4">
    <property type="entry name" value="MOLYBDENUM COFACTOR INSERTION CHAPERONE PAOD"/>
    <property type="match status" value="1"/>
</dbReference>
<dbReference type="Pfam" id="PF02625">
    <property type="entry name" value="XdhC_CoxI"/>
    <property type="match status" value="1"/>
</dbReference>
<dbReference type="EMBL" id="MASU01000002">
    <property type="protein sequence ID" value="PXY38066.1"/>
    <property type="molecule type" value="Genomic_DNA"/>
</dbReference>
<dbReference type="SMART" id="SM00746">
    <property type="entry name" value="TRASH"/>
    <property type="match status" value="1"/>
</dbReference>
<dbReference type="Proteomes" id="UP000247892">
    <property type="component" value="Unassembled WGS sequence"/>
</dbReference>
<evidence type="ECO:0000313" key="2">
    <source>
        <dbReference type="EMBL" id="PXY38066.1"/>
    </source>
</evidence>
<proteinExistence type="predicted"/>
<evidence type="ECO:0000259" key="1">
    <source>
        <dbReference type="SMART" id="SM00746"/>
    </source>
</evidence>
<sequence length="294" mass="30072">MTGTEPGVLAHAETLRAERRPFVLATVVRAQRPTSAKPGDRALVFADGTIEGFVGGTCAESSVRLHGMRLLTTGEATLLRITPGAEAEREDDGVVTVANPCHSGGSVEIFLEPQLPPALVTVFGDAPIARALHVVGGALGYAVGHGRPGAPIPPDTSAVVVATHGHDEAAALAAALEAGVGYVGLIASRRRGAQVLAGLGVAGKERVHTPAGLDIGARTPAEIALSVYAQLVATRPRRAPVRLAEATDPVCGMTVPIAQQALSATHEGHTYHFCGEGCLLTFTADPASYVDDGG</sequence>
<evidence type="ECO:0000313" key="3">
    <source>
        <dbReference type="Proteomes" id="UP000247892"/>
    </source>
</evidence>
<dbReference type="InterPro" id="IPR012348">
    <property type="entry name" value="RNR-like"/>
</dbReference>
<dbReference type="PANTHER" id="PTHR30388">
    <property type="entry name" value="ALDEHYDE OXIDOREDUCTASE MOLYBDENUM COFACTOR ASSEMBLY PROTEIN"/>
    <property type="match status" value="1"/>
</dbReference>
<dbReference type="Pfam" id="PF04945">
    <property type="entry name" value="YHS"/>
    <property type="match status" value="1"/>
</dbReference>
<dbReference type="InterPro" id="IPR052698">
    <property type="entry name" value="MoCofactor_Util/Proc"/>
</dbReference>
<protein>
    <submittedName>
        <fullName evidence="2">Cytochrome oxidase I</fullName>
    </submittedName>
</protein>
<dbReference type="InterPro" id="IPR011017">
    <property type="entry name" value="TRASH_dom"/>
</dbReference>
<dbReference type="InterPro" id="IPR009078">
    <property type="entry name" value="Ferritin-like_SF"/>
</dbReference>
<dbReference type="InterPro" id="IPR027051">
    <property type="entry name" value="XdhC_Rossmann_dom"/>
</dbReference>
<dbReference type="Gene3D" id="1.10.620.20">
    <property type="entry name" value="Ribonucleotide Reductase, subunit A"/>
    <property type="match status" value="1"/>
</dbReference>
<organism evidence="2 3">
    <name type="scientific">Prauserella flavalba</name>
    <dbReference type="NCBI Taxonomy" id="1477506"/>
    <lineage>
        <taxon>Bacteria</taxon>
        <taxon>Bacillati</taxon>
        <taxon>Actinomycetota</taxon>
        <taxon>Actinomycetes</taxon>
        <taxon>Pseudonocardiales</taxon>
        <taxon>Pseudonocardiaceae</taxon>
        <taxon>Prauserella</taxon>
    </lineage>
</organism>
<dbReference type="GO" id="GO:0016491">
    <property type="term" value="F:oxidoreductase activity"/>
    <property type="evidence" value="ECO:0007669"/>
    <property type="project" value="InterPro"/>
</dbReference>
<dbReference type="OrthoDB" id="5242066at2"/>
<dbReference type="RefSeq" id="WP_110334935.1">
    <property type="nucleotide sequence ID" value="NZ_JBHVKT010000005.1"/>
</dbReference>
<comment type="caution">
    <text evidence="2">The sequence shown here is derived from an EMBL/GenBank/DDBJ whole genome shotgun (WGS) entry which is preliminary data.</text>
</comment>
<dbReference type="Pfam" id="PF13478">
    <property type="entry name" value="XdhC_C"/>
    <property type="match status" value="1"/>
</dbReference>
<name>A0A318M5L7_9PSEU</name>
<dbReference type="InterPro" id="IPR003777">
    <property type="entry name" value="XdhC_CoxI"/>
</dbReference>
<gene>
    <name evidence="2" type="ORF">BA062_05600</name>
</gene>
<feature type="domain" description="TRASH" evidence="1">
    <location>
        <begin position="248"/>
        <end position="286"/>
    </location>
</feature>
<dbReference type="InterPro" id="IPR007029">
    <property type="entry name" value="YHS_dom"/>
</dbReference>
<dbReference type="AlphaFoldDB" id="A0A318M5L7"/>
<accession>A0A318M5L7</accession>